<accession>A0A915JWQ0</accession>
<protein>
    <submittedName>
        <fullName evidence="2">Uncharacterized protein</fullName>
    </submittedName>
</protein>
<organism evidence="1 2">
    <name type="scientific">Romanomermis culicivorax</name>
    <name type="common">Nematode worm</name>
    <dbReference type="NCBI Taxonomy" id="13658"/>
    <lineage>
        <taxon>Eukaryota</taxon>
        <taxon>Metazoa</taxon>
        <taxon>Ecdysozoa</taxon>
        <taxon>Nematoda</taxon>
        <taxon>Enoplea</taxon>
        <taxon>Dorylaimia</taxon>
        <taxon>Mermithida</taxon>
        <taxon>Mermithoidea</taxon>
        <taxon>Mermithidae</taxon>
        <taxon>Romanomermis</taxon>
    </lineage>
</organism>
<reference evidence="2" key="1">
    <citation type="submission" date="2022-11" db="UniProtKB">
        <authorList>
            <consortium name="WormBaseParasite"/>
        </authorList>
    </citation>
    <scope>IDENTIFICATION</scope>
</reference>
<keyword evidence="1" id="KW-1185">Reference proteome</keyword>
<dbReference type="WBParaSite" id="nRc.2.0.1.t30855-RA">
    <property type="protein sequence ID" value="nRc.2.0.1.t30855-RA"/>
    <property type="gene ID" value="nRc.2.0.1.g30855"/>
</dbReference>
<evidence type="ECO:0000313" key="1">
    <source>
        <dbReference type="Proteomes" id="UP000887565"/>
    </source>
</evidence>
<dbReference type="Proteomes" id="UP000887565">
    <property type="component" value="Unplaced"/>
</dbReference>
<sequence>MQYFSAYLIRKMT</sequence>
<name>A0A915JWQ0_ROMCU</name>
<proteinExistence type="predicted"/>
<evidence type="ECO:0000313" key="2">
    <source>
        <dbReference type="WBParaSite" id="nRc.2.0.1.t30855-RA"/>
    </source>
</evidence>